<sequence length="121" mass="13116">MRSPDGAPSATHSPAELFRRVFELLSAMEDAQRAKVIGLARRLLPTLTAEDIRNPHDFPELDDPDWHFEDGQLAGIEAVRFALRGLASDVLGDGEGREARERSEIGGQPGAGRERGGAQGE</sequence>
<feature type="region of interest" description="Disordered" evidence="1">
    <location>
        <begin position="92"/>
        <end position="121"/>
    </location>
</feature>
<evidence type="ECO:0000313" key="3">
    <source>
        <dbReference type="Proteomes" id="UP000238348"/>
    </source>
</evidence>
<dbReference type="AlphaFoldDB" id="A0A2L0F3R3"/>
<gene>
    <name evidence="2" type="ORF">SOCE26_076680</name>
</gene>
<protein>
    <submittedName>
        <fullName evidence="2">Uncharacterized protein</fullName>
    </submittedName>
</protein>
<organism evidence="2 3">
    <name type="scientific">Sorangium cellulosum</name>
    <name type="common">Polyangium cellulosum</name>
    <dbReference type="NCBI Taxonomy" id="56"/>
    <lineage>
        <taxon>Bacteria</taxon>
        <taxon>Pseudomonadati</taxon>
        <taxon>Myxococcota</taxon>
        <taxon>Polyangia</taxon>
        <taxon>Polyangiales</taxon>
        <taxon>Polyangiaceae</taxon>
        <taxon>Sorangium</taxon>
    </lineage>
</organism>
<dbReference type="OrthoDB" id="5517822at2"/>
<dbReference type="Proteomes" id="UP000238348">
    <property type="component" value="Chromosome"/>
</dbReference>
<name>A0A2L0F3R3_SORCE</name>
<feature type="compositionally biased region" description="Basic and acidic residues" evidence="1">
    <location>
        <begin position="112"/>
        <end position="121"/>
    </location>
</feature>
<dbReference type="RefSeq" id="WP_104984417.1">
    <property type="nucleotide sequence ID" value="NZ_CP012673.1"/>
</dbReference>
<evidence type="ECO:0000256" key="1">
    <source>
        <dbReference type="SAM" id="MobiDB-lite"/>
    </source>
</evidence>
<feature type="compositionally biased region" description="Basic and acidic residues" evidence="1">
    <location>
        <begin position="94"/>
        <end position="104"/>
    </location>
</feature>
<dbReference type="EMBL" id="CP012673">
    <property type="protein sequence ID" value="AUX46163.1"/>
    <property type="molecule type" value="Genomic_DNA"/>
</dbReference>
<reference evidence="2 3" key="1">
    <citation type="submission" date="2015-09" db="EMBL/GenBank/DDBJ databases">
        <title>Sorangium comparison.</title>
        <authorList>
            <person name="Zaburannyi N."/>
            <person name="Bunk B."/>
            <person name="Overmann J."/>
            <person name="Mueller R."/>
        </authorList>
    </citation>
    <scope>NUCLEOTIDE SEQUENCE [LARGE SCALE GENOMIC DNA]</scope>
    <source>
        <strain evidence="2 3">So ce26</strain>
    </source>
</reference>
<evidence type="ECO:0000313" key="2">
    <source>
        <dbReference type="EMBL" id="AUX46163.1"/>
    </source>
</evidence>
<accession>A0A2L0F3R3</accession>
<proteinExistence type="predicted"/>